<comment type="caution">
    <text evidence="2">The sequence shown here is derived from an EMBL/GenBank/DDBJ whole genome shotgun (WGS) entry which is preliminary data.</text>
</comment>
<keyword evidence="3" id="KW-1185">Reference proteome</keyword>
<evidence type="ECO:0000313" key="2">
    <source>
        <dbReference type="EMBL" id="PWJ30157.1"/>
    </source>
</evidence>
<evidence type="ECO:0000313" key="3">
    <source>
        <dbReference type="Proteomes" id="UP000245845"/>
    </source>
</evidence>
<organism evidence="2 3">
    <name type="scientific">Faecalicatena orotica</name>
    <dbReference type="NCBI Taxonomy" id="1544"/>
    <lineage>
        <taxon>Bacteria</taxon>
        <taxon>Bacillati</taxon>
        <taxon>Bacillota</taxon>
        <taxon>Clostridia</taxon>
        <taxon>Lachnospirales</taxon>
        <taxon>Lachnospiraceae</taxon>
        <taxon>Faecalicatena</taxon>
    </lineage>
</organism>
<dbReference type="AlphaFoldDB" id="A0A2Y9BCC7"/>
<proteinExistence type="predicted"/>
<name>A0A2Y9BCC7_9FIRM</name>
<keyword evidence="1" id="KW-0472">Membrane</keyword>
<dbReference type="EMBL" id="QGDL01000004">
    <property type="protein sequence ID" value="PWJ30157.1"/>
    <property type="molecule type" value="Genomic_DNA"/>
</dbReference>
<feature type="transmembrane region" description="Helical" evidence="1">
    <location>
        <begin position="127"/>
        <end position="146"/>
    </location>
</feature>
<feature type="transmembrane region" description="Helical" evidence="1">
    <location>
        <begin position="153"/>
        <end position="171"/>
    </location>
</feature>
<evidence type="ECO:0000256" key="1">
    <source>
        <dbReference type="SAM" id="Phobius"/>
    </source>
</evidence>
<protein>
    <submittedName>
        <fullName evidence="2">Uncharacterized protein</fullName>
    </submittedName>
</protein>
<sequence>MDARAFWTVIGNYNEQTNIIQIGLFIFVISAIILSYTHKVNWAAKFALGVANLFIGIVFFAWYGTEPIQKYFAFPLYLLCGALFLFESWNNRNDVIKKPNMLQILLLLFYLFYPFVSLFLGNSFPKMVTYIMPCPIVSLSIIIYACYQRKNKLLLALLTIWGLTGIKSVIFNAYEDIILLICGLYGIVLFVNEMRQTQKKY</sequence>
<feature type="transmembrane region" description="Helical" evidence="1">
    <location>
        <begin position="101"/>
        <end position="121"/>
    </location>
</feature>
<reference evidence="2 3" key="1">
    <citation type="submission" date="2018-05" db="EMBL/GenBank/DDBJ databases">
        <title>The Hungate 1000. A catalogue of reference genomes from the rumen microbiome.</title>
        <authorList>
            <person name="Kelly W."/>
        </authorList>
    </citation>
    <scope>NUCLEOTIDE SEQUENCE [LARGE SCALE GENOMIC DNA]</scope>
    <source>
        <strain evidence="2 3">NLAE-zl-C242</strain>
    </source>
</reference>
<feature type="transmembrane region" description="Helical" evidence="1">
    <location>
        <begin position="46"/>
        <end position="65"/>
    </location>
</feature>
<keyword evidence="1" id="KW-1133">Transmembrane helix</keyword>
<dbReference type="InterPro" id="IPR045708">
    <property type="entry name" value="DUF6064"/>
</dbReference>
<feature type="transmembrane region" description="Helical" evidence="1">
    <location>
        <begin position="177"/>
        <end position="194"/>
    </location>
</feature>
<dbReference type="RefSeq" id="WP_109730601.1">
    <property type="nucleotide sequence ID" value="NZ_BAAACK010000019.1"/>
</dbReference>
<dbReference type="Proteomes" id="UP000245845">
    <property type="component" value="Unassembled WGS sequence"/>
</dbReference>
<accession>A0A2Y9BCC7</accession>
<feature type="transmembrane region" description="Helical" evidence="1">
    <location>
        <begin position="19"/>
        <end position="37"/>
    </location>
</feature>
<dbReference type="OrthoDB" id="1935798at2"/>
<keyword evidence="1" id="KW-0812">Transmembrane</keyword>
<feature type="transmembrane region" description="Helical" evidence="1">
    <location>
        <begin position="71"/>
        <end position="89"/>
    </location>
</feature>
<dbReference type="Pfam" id="PF19540">
    <property type="entry name" value="DUF6064"/>
    <property type="match status" value="1"/>
</dbReference>
<gene>
    <name evidence="2" type="ORF">A8806_10420</name>
</gene>